<organism evidence="1 2">
    <name type="scientific">Taxus chinensis</name>
    <name type="common">Chinese yew</name>
    <name type="synonym">Taxus wallichiana var. chinensis</name>
    <dbReference type="NCBI Taxonomy" id="29808"/>
    <lineage>
        <taxon>Eukaryota</taxon>
        <taxon>Viridiplantae</taxon>
        <taxon>Streptophyta</taxon>
        <taxon>Embryophyta</taxon>
        <taxon>Tracheophyta</taxon>
        <taxon>Spermatophyta</taxon>
        <taxon>Pinopsida</taxon>
        <taxon>Pinidae</taxon>
        <taxon>Conifers II</taxon>
        <taxon>Cupressales</taxon>
        <taxon>Taxaceae</taxon>
        <taxon>Taxus</taxon>
    </lineage>
</organism>
<proteinExistence type="predicted"/>
<gene>
    <name evidence="1" type="ORF">KI387_021959</name>
</gene>
<protein>
    <submittedName>
        <fullName evidence="1">Uncharacterized protein</fullName>
    </submittedName>
</protein>
<dbReference type="InterPro" id="IPR028919">
    <property type="entry name" value="Viral_movement"/>
</dbReference>
<dbReference type="EMBL" id="JAHRHJ020000004">
    <property type="protein sequence ID" value="KAH9320190.1"/>
    <property type="molecule type" value="Genomic_DNA"/>
</dbReference>
<evidence type="ECO:0000313" key="1">
    <source>
        <dbReference type="EMBL" id="KAH9320190.1"/>
    </source>
</evidence>
<dbReference type="Pfam" id="PF01107">
    <property type="entry name" value="MP"/>
    <property type="match status" value="1"/>
</dbReference>
<dbReference type="Proteomes" id="UP000824469">
    <property type="component" value="Unassembled WGS sequence"/>
</dbReference>
<evidence type="ECO:0000313" key="2">
    <source>
        <dbReference type="Proteomes" id="UP000824469"/>
    </source>
</evidence>
<dbReference type="AlphaFoldDB" id="A0AA38GER3"/>
<accession>A0AA38GER3</accession>
<comment type="caution">
    <text evidence="1">The sequence shown here is derived from an EMBL/GenBank/DDBJ whole genome shotgun (WGS) entry which is preliminary data.</text>
</comment>
<feature type="non-terminal residue" evidence="1">
    <location>
        <position position="166"/>
    </location>
</feature>
<reference evidence="1 2" key="1">
    <citation type="journal article" date="2021" name="Nat. Plants">
        <title>The Taxus genome provides insights into paclitaxel biosynthesis.</title>
        <authorList>
            <person name="Xiong X."/>
            <person name="Gou J."/>
            <person name="Liao Q."/>
            <person name="Li Y."/>
            <person name="Zhou Q."/>
            <person name="Bi G."/>
            <person name="Li C."/>
            <person name="Du R."/>
            <person name="Wang X."/>
            <person name="Sun T."/>
            <person name="Guo L."/>
            <person name="Liang H."/>
            <person name="Lu P."/>
            <person name="Wu Y."/>
            <person name="Zhang Z."/>
            <person name="Ro D.K."/>
            <person name="Shang Y."/>
            <person name="Huang S."/>
            <person name="Yan J."/>
        </authorList>
    </citation>
    <scope>NUCLEOTIDE SEQUENCE [LARGE SCALE GENOMIC DNA]</scope>
    <source>
        <strain evidence="1">Ta-2019</strain>
    </source>
</reference>
<name>A0AA38GER3_TAXCH</name>
<keyword evidence="2" id="KW-1185">Reference proteome</keyword>
<sequence length="166" mass="18536">MDVFQIGAVQRLKASDIYSTSLCNLFSQKKVKKIQFSVPIPLRDSGLQLCQFPLFSEKEIIKMKKGGKYKYVHFGCFRIIVSPRTVAQGVSSYRPLSVGLFDTKHSNLADAVGGCYRGSLNRGYQYKDIYPTVSMPVDDAKFWNVLLSLAGVDMEMGSIPCSVMVE</sequence>